<dbReference type="GO" id="GO:0006508">
    <property type="term" value="P:proteolysis"/>
    <property type="evidence" value="ECO:0007669"/>
    <property type="project" value="UniProtKB-KW"/>
</dbReference>
<evidence type="ECO:0000256" key="1">
    <source>
        <dbReference type="ARBA" id="ARBA00008140"/>
    </source>
</evidence>
<dbReference type="PROSITE" id="PS51858">
    <property type="entry name" value="PPPDE"/>
    <property type="match status" value="1"/>
</dbReference>
<gene>
    <name evidence="5" type="ORF">MERGE_000703</name>
</gene>
<dbReference type="PANTHER" id="PTHR12378:SF80">
    <property type="entry name" value="IP06716P-RELATED"/>
    <property type="match status" value="1"/>
</dbReference>
<keyword evidence="2" id="KW-0645">Protease</keyword>
<comment type="similarity">
    <text evidence="1">Belongs to the DeSI family.</text>
</comment>
<evidence type="ECO:0000259" key="4">
    <source>
        <dbReference type="PROSITE" id="PS51858"/>
    </source>
</evidence>
<protein>
    <recommendedName>
        <fullName evidence="4">PPPDE domain-containing protein</fullName>
    </recommendedName>
</protein>
<dbReference type="Proteomes" id="UP000663699">
    <property type="component" value="Chromosome 11"/>
</dbReference>
<evidence type="ECO:0000256" key="2">
    <source>
        <dbReference type="ARBA" id="ARBA00022670"/>
    </source>
</evidence>
<dbReference type="Gene3D" id="3.90.1720.30">
    <property type="entry name" value="PPPDE domains"/>
    <property type="match status" value="1"/>
</dbReference>
<keyword evidence="3" id="KW-0378">Hydrolase</keyword>
<keyword evidence="6" id="KW-1185">Reference proteome</keyword>
<organism evidence="5 6">
    <name type="scientific">Pneumocystis wakefieldiae</name>
    <dbReference type="NCBI Taxonomy" id="38082"/>
    <lineage>
        <taxon>Eukaryota</taxon>
        <taxon>Fungi</taxon>
        <taxon>Dikarya</taxon>
        <taxon>Ascomycota</taxon>
        <taxon>Taphrinomycotina</taxon>
        <taxon>Pneumocystomycetes</taxon>
        <taxon>Pneumocystaceae</taxon>
        <taxon>Pneumocystis</taxon>
    </lineage>
</organism>
<feature type="domain" description="PPPDE" evidence="4">
    <location>
        <begin position="4"/>
        <end position="142"/>
    </location>
</feature>
<dbReference type="AlphaFoldDB" id="A0A899G134"/>
<proteinExistence type="inferred from homology"/>
<dbReference type="EMBL" id="CP054542">
    <property type="protein sequence ID" value="QSL66325.1"/>
    <property type="molecule type" value="Genomic_DNA"/>
</dbReference>
<reference evidence="5" key="1">
    <citation type="submission" date="2020-06" db="EMBL/GenBank/DDBJ databases">
        <title>Genomes of multiple members of Pneumocystis genus reveal paths to human pathogen Pneumocystis jirovecii.</title>
        <authorList>
            <person name="Cisse O.H."/>
            <person name="Ma L."/>
            <person name="Dekker J."/>
            <person name="Khil P."/>
            <person name="Jo J."/>
            <person name="Brenchley J."/>
            <person name="Blair R."/>
            <person name="Pahar B."/>
            <person name="Chabe M."/>
            <person name="Van Rompay K.A."/>
            <person name="Keesler R."/>
            <person name="Sukura A."/>
            <person name="Hirsch V."/>
            <person name="Kutty G."/>
            <person name="Liu Y."/>
            <person name="Peng L."/>
            <person name="Chen J."/>
            <person name="Song J."/>
            <person name="Weissenbacher-Lang C."/>
            <person name="Xu J."/>
            <person name="Upham N.S."/>
            <person name="Stajich J.E."/>
            <person name="Cuomo C.A."/>
            <person name="Cushion M.T."/>
            <person name="Kovacs J.A."/>
        </authorList>
    </citation>
    <scope>NUCLEOTIDE SEQUENCE</scope>
    <source>
        <strain evidence="5">2A</strain>
    </source>
</reference>
<dbReference type="InterPro" id="IPR042266">
    <property type="entry name" value="PPPDE_sf"/>
</dbReference>
<dbReference type="Pfam" id="PF05903">
    <property type="entry name" value="Peptidase_C97"/>
    <property type="match status" value="1"/>
</dbReference>
<evidence type="ECO:0000313" key="5">
    <source>
        <dbReference type="EMBL" id="QSL66325.1"/>
    </source>
</evidence>
<sequence length="197" mass="22004">MERVSISINIYDLLPEGTISNIAWMLGIGIYHSGLVIGDKEYAYGGHSLENVSGIYTTVPRTIPPGGRFRTSIKYGSIIIMPDEVEEIICDIGKEFQGLSYNLLTRNCNHFTSHLLYRLTSLSTPKWLNRAASIGVAFPYMVPTVYLHPIISSYRIRFRIWLGLGGSSVIKCIGGLGLGRWYVYISCEDLNTENSIC</sequence>
<evidence type="ECO:0000256" key="3">
    <source>
        <dbReference type="ARBA" id="ARBA00022801"/>
    </source>
</evidence>
<name>A0A899G134_9ASCO</name>
<dbReference type="OrthoDB" id="412286at2759"/>
<dbReference type="InterPro" id="IPR008580">
    <property type="entry name" value="PPPDE_dom"/>
</dbReference>
<evidence type="ECO:0000313" key="6">
    <source>
        <dbReference type="Proteomes" id="UP000663699"/>
    </source>
</evidence>
<dbReference type="GO" id="GO:0016579">
    <property type="term" value="P:protein deubiquitination"/>
    <property type="evidence" value="ECO:0007669"/>
    <property type="project" value="TreeGrafter"/>
</dbReference>
<dbReference type="GO" id="GO:0101005">
    <property type="term" value="F:deubiquitinase activity"/>
    <property type="evidence" value="ECO:0007669"/>
    <property type="project" value="TreeGrafter"/>
</dbReference>
<accession>A0A899G134</accession>
<dbReference type="SMART" id="SM01179">
    <property type="entry name" value="DUF862"/>
    <property type="match status" value="1"/>
</dbReference>
<dbReference type="PANTHER" id="PTHR12378">
    <property type="entry name" value="DESUMOYLATING ISOPEPTIDASE"/>
    <property type="match status" value="1"/>
</dbReference>